<keyword evidence="1" id="KW-1133">Transmembrane helix</keyword>
<keyword evidence="3" id="KW-1185">Reference proteome</keyword>
<protein>
    <submittedName>
        <fullName evidence="2">Uncharacterized protein</fullName>
    </submittedName>
</protein>
<keyword evidence="1" id="KW-0472">Membrane</keyword>
<feature type="transmembrane region" description="Helical" evidence="1">
    <location>
        <begin position="134"/>
        <end position="154"/>
    </location>
</feature>
<dbReference type="OrthoDB" id="10563164at2759"/>
<dbReference type="AlphaFoldDB" id="A0A8T8WNI5"/>
<reference evidence="2 3" key="1">
    <citation type="submission" date="2018-02" db="EMBL/GenBank/DDBJ databases">
        <title>The genomes of Aspergillus section Nigri reveals drivers in fungal speciation.</title>
        <authorList>
            <consortium name="DOE Joint Genome Institute"/>
            <person name="Vesth T.C."/>
            <person name="Nybo J."/>
            <person name="Theobald S."/>
            <person name="Brandl J."/>
            <person name="Frisvad J.C."/>
            <person name="Nielsen K.F."/>
            <person name="Lyhne E.K."/>
            <person name="Kogle M.E."/>
            <person name="Kuo A."/>
            <person name="Riley R."/>
            <person name="Clum A."/>
            <person name="Nolan M."/>
            <person name="Lipzen A."/>
            <person name="Salamov A."/>
            <person name="Henrissat B."/>
            <person name="Wiebenga A."/>
            <person name="De vries R.P."/>
            <person name="Grigoriev I.V."/>
            <person name="Mortensen U.H."/>
            <person name="Andersen M.R."/>
            <person name="Baker S.E."/>
        </authorList>
    </citation>
    <scope>NUCLEOTIDE SEQUENCE [LARGE SCALE GENOMIC DNA]</scope>
    <source>
        <strain evidence="2 3">CBS 114.51</strain>
    </source>
</reference>
<proteinExistence type="predicted"/>
<evidence type="ECO:0000313" key="2">
    <source>
        <dbReference type="EMBL" id="RAH77253.1"/>
    </source>
</evidence>
<gene>
    <name evidence="2" type="ORF">BO86DRAFT_225200</name>
</gene>
<evidence type="ECO:0000256" key="1">
    <source>
        <dbReference type="SAM" id="Phobius"/>
    </source>
</evidence>
<name>A0A8T8WNI5_ASPJA</name>
<dbReference type="GeneID" id="37170642"/>
<organism evidence="2 3">
    <name type="scientific">Aspergillus japonicus CBS 114.51</name>
    <dbReference type="NCBI Taxonomy" id="1448312"/>
    <lineage>
        <taxon>Eukaryota</taxon>
        <taxon>Fungi</taxon>
        <taxon>Dikarya</taxon>
        <taxon>Ascomycota</taxon>
        <taxon>Pezizomycotina</taxon>
        <taxon>Eurotiomycetes</taxon>
        <taxon>Eurotiomycetidae</taxon>
        <taxon>Eurotiales</taxon>
        <taxon>Aspergillaceae</taxon>
        <taxon>Aspergillus</taxon>
        <taxon>Aspergillus subgen. Circumdati</taxon>
    </lineage>
</organism>
<keyword evidence="1" id="KW-0812">Transmembrane</keyword>
<sequence>MCMERPLTAAEVLLLERPTWQLKSAKQGVGHETVRAARRLSCKLHAVMLRMQEASCPTSVISLAVASACNVTDNVARFVLSLRPLFHLPSVVYSSTFLFFSVQSWFDVFHGGLHTRGCIPGLVLMLDALHLRSVVVSVHLFLAVLSLLLGLSLGPLRDGLALSLTGYLGSFARFSL</sequence>
<dbReference type="RefSeq" id="XP_025523147.1">
    <property type="nucleotide sequence ID" value="XM_025666950.1"/>
</dbReference>
<dbReference type="Proteomes" id="UP000249497">
    <property type="component" value="Unassembled WGS sequence"/>
</dbReference>
<evidence type="ECO:0000313" key="3">
    <source>
        <dbReference type="Proteomes" id="UP000249497"/>
    </source>
</evidence>
<dbReference type="EMBL" id="KZ824846">
    <property type="protein sequence ID" value="RAH77253.1"/>
    <property type="molecule type" value="Genomic_DNA"/>
</dbReference>
<accession>A0A8T8WNI5</accession>